<dbReference type="Pfam" id="PF05973">
    <property type="entry name" value="Gp49"/>
    <property type="match status" value="1"/>
</dbReference>
<dbReference type="InterPro" id="IPR009241">
    <property type="entry name" value="HigB-like"/>
</dbReference>
<dbReference type="NCBIfam" id="TIGR02683">
    <property type="entry name" value="upstrm_HI1419"/>
    <property type="match status" value="1"/>
</dbReference>
<evidence type="ECO:0000313" key="2">
    <source>
        <dbReference type="Proteomes" id="UP000064912"/>
    </source>
</evidence>
<proteinExistence type="predicted"/>
<reference evidence="1 2" key="1">
    <citation type="submission" date="2015-02" db="EMBL/GenBank/DDBJ databases">
        <title>Genome sequene of Rhodovulum sulfidophilum DSM 2351.</title>
        <authorList>
            <person name="Nagao N."/>
        </authorList>
    </citation>
    <scope>NUCLEOTIDE SEQUENCE [LARGE SCALE GENOMIC DNA]</scope>
    <source>
        <strain evidence="1 2">DSM 2351</strain>
    </source>
</reference>
<dbReference type="InterPro" id="IPR035093">
    <property type="entry name" value="RelE/ParE_toxin_dom_sf"/>
</dbReference>
<dbReference type="PANTHER" id="PTHR41791">
    <property type="entry name" value="SSL7039 PROTEIN"/>
    <property type="match status" value="1"/>
</dbReference>
<accession>A0A0D6B820</accession>
<dbReference type="KEGG" id="rsu:NHU_04115"/>
<dbReference type="PATRIC" id="fig|35806.4.peg.4221"/>
<dbReference type="SUPFAM" id="SSF143011">
    <property type="entry name" value="RelE-like"/>
    <property type="match status" value="1"/>
</dbReference>
<evidence type="ECO:0000313" key="1">
    <source>
        <dbReference type="EMBL" id="BAQ71237.1"/>
    </source>
</evidence>
<dbReference type="InterPro" id="IPR014056">
    <property type="entry name" value="TypeIITA-like_toxin_pred"/>
</dbReference>
<gene>
    <name evidence="1" type="ORF">NHU_04115</name>
</gene>
<dbReference type="EMBL" id="AP014800">
    <property type="protein sequence ID" value="BAQ71237.1"/>
    <property type="molecule type" value="Genomic_DNA"/>
</dbReference>
<dbReference type="Proteomes" id="UP000064912">
    <property type="component" value="Chromosome"/>
</dbReference>
<name>A0A0D6B820_RHOSU</name>
<sequence length="96" mass="10926">MSYEIHQSAEFSKWLRKLKDRTAQARIAIRIARLEAGLMGDAKFFDGIGELRITYGPGYRVYFVQQGETIIILLCGGDKGSQRRDIEKAKTMAKEL</sequence>
<protein>
    <submittedName>
        <fullName evidence="1">Addiction module killer protein</fullName>
    </submittedName>
</protein>
<dbReference type="eggNOG" id="COG3657">
    <property type="taxonomic scope" value="Bacteria"/>
</dbReference>
<dbReference type="PANTHER" id="PTHR41791:SF1">
    <property type="entry name" value="SSL7039 PROTEIN"/>
    <property type="match status" value="1"/>
</dbReference>
<dbReference type="AlphaFoldDB" id="A0A0D6B820"/>
<organism evidence="1 2">
    <name type="scientific">Rhodovulum sulfidophilum</name>
    <name type="common">Rhodobacter sulfidophilus</name>
    <dbReference type="NCBI Taxonomy" id="35806"/>
    <lineage>
        <taxon>Bacteria</taxon>
        <taxon>Pseudomonadati</taxon>
        <taxon>Pseudomonadota</taxon>
        <taxon>Alphaproteobacteria</taxon>
        <taxon>Rhodobacterales</taxon>
        <taxon>Paracoccaceae</taxon>
        <taxon>Rhodovulum</taxon>
    </lineage>
</organism>
<dbReference type="PIRSF" id="PIRSF028744">
    <property type="entry name" value="Addict_mod_HI1419"/>
    <property type="match status" value="1"/>
</dbReference>